<dbReference type="SUPFAM" id="SSF52540">
    <property type="entry name" value="P-loop containing nucleoside triphosphate hydrolases"/>
    <property type="match status" value="1"/>
</dbReference>
<accession>C6RHW1</accession>
<protein>
    <submittedName>
        <fullName evidence="2">Dynamin family</fullName>
    </submittedName>
</protein>
<dbReference type="STRING" id="553219.CAMSH0001_1071"/>
<dbReference type="InterPro" id="IPR027417">
    <property type="entry name" value="P-loop_NTPase"/>
</dbReference>
<sequence>MFEEFINAYKTRYFKIFSDDFHGRFRRLQNELTEPKFHPSAELKQELNKLDLFLSSPLTVAIVGQFSSGKSTFLNALLGSEILPSGLTPVTSKPTFIRYGAAPGLSVLYENGRELYLGVEEIGRFVDQRVFGDDVSRLCVYAPSEILKLVNFVDTPGLNSLSKADTAVTHEVLKDVAGVIWLSLADNAARASESAQIKEFLAGGGKTAICLLNQKDKLSKDELERLKTHAQATYGRFFERIIAVSAKQAVTAQAEGDAALLTESNFSEVISAIRELFGSEDIKEKFVREKCSRLVAVNAKQHEKIAKIYEKAGEIISKFDAELESNLKAVQENFKPKIELAFNELKHVAKLVADEILASLKSVKKYKYAPRKTLLKGEYFEASSYEAVDFDSDEVFSKLIYNDVKFAKFFRTYKRGLSALQEEIGAALDEIYERLEREFMIYKSEFENAQKEDETHSETVFADVRTYAGQVYRTFLRDYETAKFKGLQKTALFFEKLNLKVAANYENAVKIAVYFLKEKIAGSMRAHEQNGFALFIPSFDEVQDRVLTSLNLYEFENEMLGSASFLNKILSALKSEFAKIKDEKLAKIAALSAGHKKLRDEILKAGEGFGRQILL</sequence>
<dbReference type="PANTHER" id="PTHR43681">
    <property type="entry name" value="TRANSMEMBRANE GTPASE FZO"/>
    <property type="match status" value="1"/>
</dbReference>
<evidence type="ECO:0000259" key="1">
    <source>
        <dbReference type="Pfam" id="PF00350"/>
    </source>
</evidence>
<evidence type="ECO:0000313" key="2">
    <source>
        <dbReference type="EMBL" id="EET78991.1"/>
    </source>
</evidence>
<name>C6RHW1_9BACT</name>
<reference evidence="2 3" key="1">
    <citation type="submission" date="2009-07" db="EMBL/GenBank/DDBJ databases">
        <authorList>
            <person name="Madupu R."/>
            <person name="Sebastian Y."/>
            <person name="Durkin A.S."/>
            <person name="Torralba M."/>
            <person name="Methe B."/>
            <person name="Sutton G.G."/>
            <person name="Strausberg R.L."/>
            <person name="Nelson K.E."/>
        </authorList>
    </citation>
    <scope>NUCLEOTIDE SEQUENCE [LARGE SCALE GENOMIC DNA]</scope>
    <source>
        <strain evidence="2 3">RM3277</strain>
    </source>
</reference>
<evidence type="ECO:0000313" key="3">
    <source>
        <dbReference type="Proteomes" id="UP000003107"/>
    </source>
</evidence>
<dbReference type="GeneID" id="60989560"/>
<dbReference type="Proteomes" id="UP000003107">
    <property type="component" value="Unassembled WGS sequence"/>
</dbReference>
<dbReference type="EMBL" id="ACVQ01000028">
    <property type="protein sequence ID" value="EET78991.1"/>
    <property type="molecule type" value="Genomic_DNA"/>
</dbReference>
<dbReference type="RefSeq" id="WP_002949353.1">
    <property type="nucleotide sequence ID" value="NZ_ACVQ01000028.1"/>
</dbReference>
<dbReference type="Pfam" id="PF00350">
    <property type="entry name" value="Dynamin_N"/>
    <property type="match status" value="1"/>
</dbReference>
<feature type="domain" description="Dynamin N-terminal" evidence="1">
    <location>
        <begin position="60"/>
        <end position="214"/>
    </location>
</feature>
<keyword evidence="3" id="KW-1185">Reference proteome</keyword>
<dbReference type="InterPro" id="IPR045063">
    <property type="entry name" value="Dynamin_N"/>
</dbReference>
<dbReference type="AlphaFoldDB" id="C6RHW1"/>
<proteinExistence type="predicted"/>
<gene>
    <name evidence="2" type="ORF">CAMSH0001_1071</name>
</gene>
<dbReference type="InterPro" id="IPR051943">
    <property type="entry name" value="TRAFAC_Dynamin-like_GTPase"/>
</dbReference>
<dbReference type="CDD" id="cd09912">
    <property type="entry name" value="DLP_2"/>
    <property type="match status" value="1"/>
</dbReference>
<organism evidence="2 3">
    <name type="scientific">Campylobacter showae RM3277</name>
    <dbReference type="NCBI Taxonomy" id="553219"/>
    <lineage>
        <taxon>Bacteria</taxon>
        <taxon>Pseudomonadati</taxon>
        <taxon>Campylobacterota</taxon>
        <taxon>Epsilonproteobacteria</taxon>
        <taxon>Campylobacterales</taxon>
        <taxon>Campylobacteraceae</taxon>
        <taxon>Campylobacter</taxon>
    </lineage>
</organism>
<comment type="caution">
    <text evidence="2">The sequence shown here is derived from an EMBL/GenBank/DDBJ whole genome shotgun (WGS) entry which is preliminary data.</text>
</comment>
<dbReference type="PANTHER" id="PTHR43681:SF1">
    <property type="entry name" value="SARCALUMENIN"/>
    <property type="match status" value="1"/>
</dbReference>
<dbReference type="eggNOG" id="COG0699">
    <property type="taxonomic scope" value="Bacteria"/>
</dbReference>
<dbReference type="OrthoDB" id="9802035at2"/>
<dbReference type="Gene3D" id="3.40.50.300">
    <property type="entry name" value="P-loop containing nucleotide triphosphate hydrolases"/>
    <property type="match status" value="1"/>
</dbReference>